<gene>
    <name evidence="8" type="ORF">SAMN05421640_1337</name>
</gene>
<dbReference type="InterPro" id="IPR041725">
    <property type="entry name" value="L-asparaginase_I"/>
</dbReference>
<feature type="active site" evidence="5">
    <location>
        <position position="99"/>
    </location>
</feature>
<reference evidence="8 9" key="1">
    <citation type="submission" date="2017-06" db="EMBL/GenBank/DDBJ databases">
        <authorList>
            <person name="Kim H.J."/>
            <person name="Triplett B.A."/>
        </authorList>
    </citation>
    <scope>NUCLEOTIDE SEQUENCE [LARGE SCALE GENOMIC DNA]</scope>
    <source>
        <strain evidence="8 9">DSM 19307</strain>
    </source>
</reference>
<feature type="binding site" evidence="4">
    <location>
        <position position="68"/>
    </location>
    <ligand>
        <name>substrate</name>
    </ligand>
</feature>
<dbReference type="NCBIfam" id="TIGR00519">
    <property type="entry name" value="asnASE_I"/>
    <property type="match status" value="1"/>
</dbReference>
<dbReference type="AlphaFoldDB" id="A0A239HK60"/>
<feature type="active site" description="O-isoaspartyl threonine intermediate" evidence="3">
    <location>
        <position position="24"/>
    </location>
</feature>
<accession>A0A239HK60</accession>
<protein>
    <recommendedName>
        <fullName evidence="1">asparaginase</fullName>
        <ecNumber evidence="1">3.5.1.1</ecNumber>
    </recommendedName>
</protein>
<dbReference type="OrthoDB" id="9788068at2"/>
<evidence type="ECO:0000256" key="3">
    <source>
        <dbReference type="PIRSR" id="PIRSR001220-1"/>
    </source>
</evidence>
<dbReference type="Proteomes" id="UP000198393">
    <property type="component" value="Unassembled WGS sequence"/>
</dbReference>
<evidence type="ECO:0000313" key="8">
    <source>
        <dbReference type="EMBL" id="SNS81213.1"/>
    </source>
</evidence>
<dbReference type="EMBL" id="FZPD01000002">
    <property type="protein sequence ID" value="SNS81213.1"/>
    <property type="molecule type" value="Genomic_DNA"/>
</dbReference>
<dbReference type="InterPro" id="IPR036152">
    <property type="entry name" value="Asp/glu_Ase-like_sf"/>
</dbReference>
<dbReference type="GO" id="GO:0004067">
    <property type="term" value="F:asparaginase activity"/>
    <property type="evidence" value="ECO:0007669"/>
    <property type="project" value="UniProtKB-UniRule"/>
</dbReference>
<dbReference type="PANTHER" id="PTHR11707">
    <property type="entry name" value="L-ASPARAGINASE"/>
    <property type="match status" value="1"/>
</dbReference>
<dbReference type="PIRSF" id="PIRSF500176">
    <property type="entry name" value="L_ASNase"/>
    <property type="match status" value="1"/>
</dbReference>
<dbReference type="EC" id="3.5.1.1" evidence="1"/>
<dbReference type="InterPro" id="IPR027475">
    <property type="entry name" value="Asparaginase/glutaminase_AS2"/>
</dbReference>
<dbReference type="InterPro" id="IPR040919">
    <property type="entry name" value="Asparaginase_C"/>
</dbReference>
<dbReference type="GO" id="GO:0009066">
    <property type="term" value="P:aspartate family amino acid metabolic process"/>
    <property type="evidence" value="ECO:0007669"/>
    <property type="project" value="UniProtKB-ARBA"/>
</dbReference>
<evidence type="ECO:0000313" key="9">
    <source>
        <dbReference type="Proteomes" id="UP000198393"/>
    </source>
</evidence>
<dbReference type="PROSITE" id="PS51732">
    <property type="entry name" value="ASN_GLN_ASE_3"/>
    <property type="match status" value="1"/>
</dbReference>
<dbReference type="Pfam" id="PF17763">
    <property type="entry name" value="Asparaginase_C"/>
    <property type="match status" value="1"/>
</dbReference>
<proteinExistence type="predicted"/>
<dbReference type="InterPro" id="IPR027474">
    <property type="entry name" value="L-asparaginase_N"/>
</dbReference>
<feature type="domain" description="Asparaginase/glutaminase C-terminal" evidence="7">
    <location>
        <begin position="225"/>
        <end position="334"/>
    </location>
</feature>
<dbReference type="SFLD" id="SFLDS00057">
    <property type="entry name" value="Glutaminase/Asparaginase"/>
    <property type="match status" value="1"/>
</dbReference>
<dbReference type="PROSITE" id="PS00917">
    <property type="entry name" value="ASN_GLN_ASE_2"/>
    <property type="match status" value="1"/>
</dbReference>
<dbReference type="PANTHER" id="PTHR11707:SF28">
    <property type="entry name" value="60 KDA LYSOPHOSPHOLIPASE"/>
    <property type="match status" value="1"/>
</dbReference>
<dbReference type="InterPro" id="IPR037152">
    <property type="entry name" value="L-asparaginase_N_sf"/>
</dbReference>
<evidence type="ECO:0000259" key="7">
    <source>
        <dbReference type="Pfam" id="PF17763"/>
    </source>
</evidence>
<evidence type="ECO:0000256" key="4">
    <source>
        <dbReference type="PIRSR" id="PIRSR001220-2"/>
    </source>
</evidence>
<dbReference type="RefSeq" id="WP_089356078.1">
    <property type="nucleotide sequence ID" value="NZ_FZPD01000002.1"/>
</dbReference>
<evidence type="ECO:0000256" key="2">
    <source>
        <dbReference type="ARBA" id="ARBA00022801"/>
    </source>
</evidence>
<keyword evidence="2" id="KW-0378">Hydrolase</keyword>
<evidence type="ECO:0000256" key="1">
    <source>
        <dbReference type="ARBA" id="ARBA00012920"/>
    </source>
</evidence>
<dbReference type="CDD" id="cd08963">
    <property type="entry name" value="L-asparaginase_I"/>
    <property type="match status" value="1"/>
</dbReference>
<dbReference type="PRINTS" id="PR00139">
    <property type="entry name" value="ASNGLNASE"/>
</dbReference>
<dbReference type="Pfam" id="PF00710">
    <property type="entry name" value="Asparaginase"/>
    <property type="match status" value="1"/>
</dbReference>
<feature type="domain" description="L-asparaginase N-terminal" evidence="6">
    <location>
        <begin position="16"/>
        <end position="205"/>
    </location>
</feature>
<evidence type="ECO:0000256" key="5">
    <source>
        <dbReference type="PROSITE-ProRule" id="PRU10100"/>
    </source>
</evidence>
<evidence type="ECO:0000259" key="6">
    <source>
        <dbReference type="Pfam" id="PF00710"/>
    </source>
</evidence>
<dbReference type="SUPFAM" id="SSF53774">
    <property type="entry name" value="Glutaminase/Asparaginase"/>
    <property type="match status" value="1"/>
</dbReference>
<dbReference type="InterPro" id="IPR006034">
    <property type="entry name" value="Asparaginase/glutaminase-like"/>
</dbReference>
<sequence length="353" mass="38796">MKYKIVNINDTGDRSVLIIYTGGTFGMIQDASGALAPFNFGKVVDRVPELRQLGIKLTVISFPKPIDSSNIGLQDWKDMAYIIEENYAQYDAFVILHGTDTMAYSASMLSYMLVGLNKPVIFTGAQMPIGSIRSDARENLITALEIAAAHNEGRPIVSEVCVYFNYMLLRGSRSQKIRSSTFAAFESENYPVLAEAGIEIEFNYSALKPYDRKSKLKVSNNLSDKVTILKIFPGITETAVRAILSDENIEGIVLESFGSGNTMKSSWFIKCLSDSIDEGKTILNVSQCIGGEVEQGRYETSKKLNDIGVLSGGDITTEAAITKMMFLLGSKDKTALKHQLTHSLAGEMDLVEE</sequence>
<dbReference type="FunFam" id="3.40.50.40:FF:000001">
    <property type="entry name" value="L-asparaginase 1"/>
    <property type="match status" value="1"/>
</dbReference>
<dbReference type="InterPro" id="IPR006033">
    <property type="entry name" value="AsnA_fam"/>
</dbReference>
<dbReference type="Gene3D" id="3.40.50.1170">
    <property type="entry name" value="L-asparaginase, N-terminal domain"/>
    <property type="match status" value="1"/>
</dbReference>
<dbReference type="PIRSF" id="PIRSF001220">
    <property type="entry name" value="L-ASNase_gatD"/>
    <property type="match status" value="1"/>
</dbReference>
<organism evidence="8 9">
    <name type="scientific">Ekhidna lutea</name>
    <dbReference type="NCBI Taxonomy" id="447679"/>
    <lineage>
        <taxon>Bacteria</taxon>
        <taxon>Pseudomonadati</taxon>
        <taxon>Bacteroidota</taxon>
        <taxon>Cytophagia</taxon>
        <taxon>Cytophagales</taxon>
        <taxon>Reichenbachiellaceae</taxon>
        <taxon>Ekhidna</taxon>
    </lineage>
</organism>
<keyword evidence="9" id="KW-1185">Reference proteome</keyword>
<dbReference type="SMART" id="SM00870">
    <property type="entry name" value="Asparaginase"/>
    <property type="match status" value="1"/>
</dbReference>
<feature type="binding site" evidence="4">
    <location>
        <begin position="99"/>
        <end position="100"/>
    </location>
    <ligand>
        <name>substrate</name>
    </ligand>
</feature>
<dbReference type="InterPro" id="IPR027473">
    <property type="entry name" value="L-asparaginase_C"/>
</dbReference>
<dbReference type="Gene3D" id="3.40.50.40">
    <property type="match status" value="1"/>
</dbReference>
<name>A0A239HK60_EKHLU</name>